<protein>
    <submittedName>
        <fullName evidence="1">Cyclase family protein</fullName>
    </submittedName>
</protein>
<accession>I7IX19</accession>
<dbReference type="HOGENOM" id="CLU_030671_2_2_11"/>
<keyword evidence="3" id="KW-1185">Reference proteome</keyword>
<dbReference type="RefSeq" id="WP_004600714.1">
    <property type="nucleotide sequence ID" value="NZ_HF541866.1"/>
</dbReference>
<evidence type="ECO:0000313" key="4">
    <source>
        <dbReference type="Proteomes" id="UP000011016"/>
    </source>
</evidence>
<dbReference type="EMBL" id="CAJZ01000103">
    <property type="protein sequence ID" value="CCI83423.1"/>
    <property type="molecule type" value="Genomic_DNA"/>
</dbReference>
<name>I7IX19_9CORY</name>
<dbReference type="PANTHER" id="PTHR31118">
    <property type="entry name" value="CYCLASE-LIKE PROTEIN 2"/>
    <property type="match status" value="1"/>
</dbReference>
<dbReference type="GO" id="GO:0004061">
    <property type="term" value="F:arylformamidase activity"/>
    <property type="evidence" value="ECO:0007669"/>
    <property type="project" value="InterPro"/>
</dbReference>
<evidence type="ECO:0000313" key="1">
    <source>
        <dbReference type="EMBL" id="CCI83423.1"/>
    </source>
</evidence>
<proteinExistence type="predicted"/>
<sequence>MSEHKLWDIAASLRDDYRTIDLTHAFHSGQPTFSGFPDEEREQLYSIEKDGFNVDRYSIVGQWGTHIDAPGHFAAGEHLLDAIGPEEFILPLVVLDASEDAAQNPDFVAGVDLIERHEKKYGQIPPRSFVALRTDWSKRWESGDMYNPDLEGTFHSPGWGVPALEFLVERRAVTAIGHETTDTDPGRSVQAGKLPAETYILSTGRWQIELLTRLAEVPATGALISATAPKPKDGYGFPARAYAVAPREE</sequence>
<dbReference type="Pfam" id="PF04199">
    <property type="entry name" value="Cyclase"/>
    <property type="match status" value="1"/>
</dbReference>
<dbReference type="OrthoDB" id="7067800at2"/>
<reference evidence="2 3" key="2">
    <citation type="submission" date="2012-08" db="EMBL/GenBank/DDBJ databases">
        <title>The Genome Sequence of Turicella otitidis ATCC 51513.</title>
        <authorList>
            <consortium name="The Broad Institute Genome Sequencing Platform"/>
            <person name="Earl A."/>
            <person name="Ward D."/>
            <person name="Feldgarden M."/>
            <person name="Gevers D."/>
            <person name="Huys G."/>
            <person name="Walker B."/>
            <person name="Young S.K."/>
            <person name="Zeng Q."/>
            <person name="Gargeya S."/>
            <person name="Fitzgerald M."/>
            <person name="Haas B."/>
            <person name="Abouelleil A."/>
            <person name="Alvarado L."/>
            <person name="Arachchi H.M."/>
            <person name="Berlin A.M."/>
            <person name="Chapman S.B."/>
            <person name="Goldberg J."/>
            <person name="Griggs A."/>
            <person name="Gujja S."/>
            <person name="Hansen M."/>
            <person name="Howarth C."/>
            <person name="Imamovic A."/>
            <person name="Larimer J."/>
            <person name="McCowen C."/>
            <person name="Montmayeur A."/>
            <person name="Murphy C."/>
            <person name="Neiman D."/>
            <person name="Pearson M."/>
            <person name="Priest M."/>
            <person name="Roberts A."/>
            <person name="Saif S."/>
            <person name="Shea T."/>
            <person name="Sisk P."/>
            <person name="Sykes S."/>
            <person name="Wortman J."/>
            <person name="Nusbaum C."/>
            <person name="Birren B."/>
        </authorList>
    </citation>
    <scope>NUCLEOTIDE SEQUENCE [LARGE SCALE GENOMIC DNA]</scope>
    <source>
        <strain evidence="2 3">ATCC 51513</strain>
    </source>
</reference>
<dbReference type="InterPro" id="IPR007325">
    <property type="entry name" value="KFase/CYL"/>
</dbReference>
<gene>
    <name evidence="1" type="ORF">BN46_0690</name>
    <name evidence="2" type="ORF">HMPREF9719_00824</name>
</gene>
<dbReference type="PATRIC" id="fig|883169.3.peg.792"/>
<comment type="caution">
    <text evidence="1">The sequence shown here is derived from an EMBL/GenBank/DDBJ whole genome shotgun (WGS) entry which is preliminary data.</text>
</comment>
<evidence type="ECO:0000313" key="2">
    <source>
        <dbReference type="EMBL" id="EJZ82303.1"/>
    </source>
</evidence>
<dbReference type="Proteomes" id="UP000011016">
    <property type="component" value="Unassembled WGS sequence"/>
</dbReference>
<dbReference type="InterPro" id="IPR037175">
    <property type="entry name" value="KFase_sf"/>
</dbReference>
<dbReference type="EMBL" id="AHAE01000036">
    <property type="protein sequence ID" value="EJZ82303.1"/>
    <property type="molecule type" value="Genomic_DNA"/>
</dbReference>
<dbReference type="SUPFAM" id="SSF102198">
    <property type="entry name" value="Putative cyclase"/>
    <property type="match status" value="1"/>
</dbReference>
<dbReference type="Gene3D" id="3.50.30.50">
    <property type="entry name" value="Putative cyclase"/>
    <property type="match status" value="1"/>
</dbReference>
<organism evidence="1 4">
    <name type="scientific">Corynebacterium otitidis ATCC 51513</name>
    <dbReference type="NCBI Taxonomy" id="883169"/>
    <lineage>
        <taxon>Bacteria</taxon>
        <taxon>Bacillati</taxon>
        <taxon>Actinomycetota</taxon>
        <taxon>Actinomycetes</taxon>
        <taxon>Mycobacteriales</taxon>
        <taxon>Corynebacteriaceae</taxon>
        <taxon>Corynebacterium</taxon>
    </lineage>
</organism>
<dbReference type="PANTHER" id="PTHR31118:SF12">
    <property type="entry name" value="CYCLASE-LIKE PROTEIN 2"/>
    <property type="match status" value="1"/>
</dbReference>
<dbReference type="AlphaFoldDB" id="I7IX19"/>
<dbReference type="Proteomes" id="UP000006078">
    <property type="component" value="Unassembled WGS sequence"/>
</dbReference>
<dbReference type="eggNOG" id="COG1878">
    <property type="taxonomic scope" value="Bacteria"/>
</dbReference>
<evidence type="ECO:0000313" key="3">
    <source>
        <dbReference type="Proteomes" id="UP000006078"/>
    </source>
</evidence>
<dbReference type="GO" id="GO:0019441">
    <property type="term" value="P:L-tryptophan catabolic process to kynurenine"/>
    <property type="evidence" value="ECO:0007669"/>
    <property type="project" value="InterPro"/>
</dbReference>
<reference evidence="1 4" key="1">
    <citation type="journal article" date="2012" name="J. Bacteriol.">
        <title>Draft Genome Sequence of Turicella otitidis ATCC 51513, Isolated from Middle Ear Fluid from a Child with Otitis Media.</title>
        <authorList>
            <person name="Brinkrolf K."/>
            <person name="Schneider J."/>
            <person name="Knecht M."/>
            <person name="Ruckert C."/>
            <person name="Tauch A."/>
        </authorList>
    </citation>
    <scope>NUCLEOTIDE SEQUENCE [LARGE SCALE GENOMIC DNA]</scope>
    <source>
        <strain evidence="1 4">ATCC 51513</strain>
    </source>
</reference>